<dbReference type="SUPFAM" id="SSF57392">
    <property type="entry name" value="Defensin-like"/>
    <property type="match status" value="1"/>
</dbReference>
<dbReference type="GO" id="GO:0019731">
    <property type="term" value="P:antibacterial humoral response"/>
    <property type="evidence" value="ECO:0007669"/>
    <property type="project" value="TreeGrafter"/>
</dbReference>
<dbReference type="KEGG" id="cge:100757305"/>
<comment type="similarity">
    <text evidence="2">Belongs to the alpha-defensin family.</text>
</comment>
<reference evidence="14" key="1">
    <citation type="journal article" date="2011" name="Nat. Biotechnol.">
        <title>The genomic sequence of the Chinese hamster ovary (CHO)-K1 cell line.</title>
        <authorList>
            <person name="Xu X."/>
            <person name="Nagarajan H."/>
            <person name="Lewis N.E."/>
            <person name="Pan S."/>
            <person name="Cai Z."/>
            <person name="Liu X."/>
            <person name="Chen W."/>
            <person name="Xie M."/>
            <person name="Wang W."/>
            <person name="Hammond S."/>
            <person name="Andersen M.R."/>
            <person name="Neff N."/>
            <person name="Passarelli B."/>
            <person name="Koh W."/>
            <person name="Fan H.C."/>
            <person name="Wang J."/>
            <person name="Gui Y."/>
            <person name="Lee K.H."/>
            <person name="Betenbaugh M.J."/>
            <person name="Quake S.R."/>
            <person name="Famili I."/>
            <person name="Palsson B.O."/>
            <person name="Wang J."/>
        </authorList>
    </citation>
    <scope>NUCLEOTIDE SEQUENCE [LARGE SCALE GENOMIC DNA]</scope>
    <source>
        <strain evidence="14">CHO K1 cell line</strain>
    </source>
</reference>
<name>G3HBB0_CRIGR</name>
<evidence type="ECO:0000313" key="12">
    <source>
        <dbReference type="EMBL" id="EGW04729.1"/>
    </source>
</evidence>
<reference evidence="12" key="2">
    <citation type="submission" date="2011-08" db="EMBL/GenBank/DDBJ databases">
        <title>The genomic sequence of the Chinese hamster ovary CHO-K1 cell line.</title>
        <authorList>
            <person name="Xu X."/>
            <person name="Nagarajan H."/>
            <person name="Lewis N.E."/>
            <person name="Pan S."/>
            <person name="Cai Z."/>
            <person name="Liu X."/>
            <person name="Chen W."/>
            <person name="Xie M."/>
            <person name="Wang W."/>
            <person name="Hammond S."/>
            <person name="Andersen M.R."/>
            <person name="Neff N."/>
            <person name="Passarelli B."/>
            <person name="Koh W."/>
            <person name="Fan C.H."/>
            <person name="Wang J."/>
            <person name="Gui Y."/>
            <person name="Lee K.H."/>
            <person name="Betenbaugh M.J."/>
            <person name="Quake S.R."/>
            <person name="Famili I."/>
            <person name="Palsson B.O."/>
            <person name="Wang J."/>
        </authorList>
    </citation>
    <scope>NUCLEOTIDE SEQUENCE</scope>
</reference>
<sequence>MRTLALLIALLLLAFETQAETFQGTDEGVLDQEQLGADNQDMSISFGGDESTALQYADVRSRVTCYCRRGGCGSRESHIGYCRYRNTIYRLCCRR</sequence>
<feature type="signal peptide" evidence="10">
    <location>
        <begin position="1"/>
        <end position="19"/>
    </location>
</feature>
<dbReference type="GO" id="GO:0050830">
    <property type="term" value="P:defense response to Gram-positive bacterium"/>
    <property type="evidence" value="ECO:0007669"/>
    <property type="project" value="TreeGrafter"/>
</dbReference>
<evidence type="ECO:0000256" key="1">
    <source>
        <dbReference type="ARBA" id="ARBA00004613"/>
    </source>
</evidence>
<keyword evidence="5" id="KW-0295">Fungicide</keyword>
<dbReference type="Proteomes" id="UP000001075">
    <property type="component" value="Unassembled WGS sequence"/>
</dbReference>
<dbReference type="RefSeq" id="XP_035308902.1">
    <property type="nucleotide sequence ID" value="XM_035453011.1"/>
</dbReference>
<reference evidence="13" key="6">
    <citation type="submission" date="2025-05" db="UniProtKB">
        <authorList>
            <consortium name="Ensembl"/>
        </authorList>
    </citation>
    <scope>IDENTIFICATION</scope>
</reference>
<evidence type="ECO:0000256" key="8">
    <source>
        <dbReference type="ARBA" id="ARBA00023022"/>
    </source>
</evidence>
<evidence type="ECO:0000256" key="9">
    <source>
        <dbReference type="ARBA" id="ARBA00023157"/>
    </source>
</evidence>
<feature type="domain" description="Mammalian defensins" evidence="11">
    <location>
        <begin position="65"/>
        <end position="93"/>
    </location>
</feature>
<dbReference type="STRING" id="10029.G3HBB0"/>
<reference evidence="15" key="3">
    <citation type="journal article" date="2018" name="Biotechnol. Bioeng.">
        <title>A reference genome of the Chinese hamster based on a hybrid assembly strategy.</title>
        <authorList>
            <person name="Rupp O."/>
            <person name="MacDonald M.L."/>
            <person name="Li S."/>
            <person name="Dhiman H."/>
            <person name="Polson S."/>
            <person name="Griep S."/>
            <person name="Heffner K."/>
            <person name="Hernandez I."/>
            <person name="Brinkrolf K."/>
            <person name="Jadhav V."/>
            <person name="Samoudi M."/>
            <person name="Hao H."/>
            <person name="Kingham B."/>
            <person name="Goesmann A."/>
            <person name="Betenbaugh M.J."/>
            <person name="Lewis N.E."/>
            <person name="Borth N."/>
            <person name="Lee K.H."/>
        </authorList>
    </citation>
    <scope>NUCLEOTIDE SEQUENCE [LARGE SCALE GENOMIC DNA]</scope>
    <source>
        <strain evidence="15">17A/GY</strain>
    </source>
</reference>
<dbReference type="SMART" id="SM01418">
    <property type="entry name" value="Defensin_propep"/>
    <property type="match status" value="1"/>
</dbReference>
<dbReference type="eggNOG" id="ENOG502T2EX">
    <property type="taxonomic scope" value="Eukaryota"/>
</dbReference>
<keyword evidence="15" id="KW-1185">Reference proteome</keyword>
<keyword evidence="8" id="KW-0044">Antibiotic</keyword>
<evidence type="ECO:0000256" key="4">
    <source>
        <dbReference type="ARBA" id="ARBA00022529"/>
    </source>
</evidence>
<dbReference type="SMART" id="SM00048">
    <property type="entry name" value="DEFSN"/>
    <property type="match status" value="1"/>
</dbReference>
<protein>
    <submittedName>
        <fullName evidence="12 13">Neutrophil antibiotic peptide NP-1</fullName>
    </submittedName>
</protein>
<dbReference type="GO" id="GO:0071222">
    <property type="term" value="P:cellular response to lipopolysaccharide"/>
    <property type="evidence" value="ECO:0007669"/>
    <property type="project" value="TreeGrafter"/>
</dbReference>
<evidence type="ECO:0000256" key="6">
    <source>
        <dbReference type="ARBA" id="ARBA00022729"/>
    </source>
</evidence>
<evidence type="ECO:0000259" key="11">
    <source>
        <dbReference type="PROSITE" id="PS00269"/>
    </source>
</evidence>
<dbReference type="RefSeq" id="XP_003501397.1">
    <property type="nucleotide sequence ID" value="XM_003501349.3"/>
</dbReference>
<dbReference type="GO" id="GO:0031640">
    <property type="term" value="P:killing of cells of another organism"/>
    <property type="evidence" value="ECO:0007669"/>
    <property type="project" value="UniProtKB-KW"/>
</dbReference>
<feature type="chain" id="PRO_5044732134" evidence="10">
    <location>
        <begin position="20"/>
        <end position="95"/>
    </location>
</feature>
<dbReference type="Pfam" id="PF00323">
    <property type="entry name" value="Defensin_1"/>
    <property type="match status" value="1"/>
</dbReference>
<dbReference type="EMBL" id="JH000266">
    <property type="protein sequence ID" value="EGW04729.1"/>
    <property type="molecule type" value="Genomic_DNA"/>
</dbReference>
<evidence type="ECO:0000313" key="13">
    <source>
        <dbReference type="Ensembl" id="ENSCGRP00001005622.1"/>
    </source>
</evidence>
<keyword evidence="6 10" id="KW-0732">Signal</keyword>
<evidence type="ECO:0000256" key="7">
    <source>
        <dbReference type="ARBA" id="ARBA00022940"/>
    </source>
</evidence>
<dbReference type="PANTHER" id="PTHR11876">
    <property type="entry name" value="ALPHA-DEFENSIN 1"/>
    <property type="match status" value="1"/>
</dbReference>
<keyword evidence="3" id="KW-0964">Secreted</keyword>
<gene>
    <name evidence="13 16" type="primary">LOC100757305</name>
    <name evidence="12" type="ORF">I79_007735</name>
</gene>
<keyword evidence="4" id="KW-0929">Antimicrobial</keyword>
<dbReference type="PROSITE" id="PS00269">
    <property type="entry name" value="DEFENSIN"/>
    <property type="match status" value="1"/>
</dbReference>
<evidence type="ECO:0000256" key="2">
    <source>
        <dbReference type="ARBA" id="ARBA00006519"/>
    </source>
</evidence>
<dbReference type="InterPro" id="IPR006081">
    <property type="entry name" value="Alpha-defensin_C"/>
</dbReference>
<dbReference type="Proteomes" id="UP001108280">
    <property type="component" value="Chromosome 1"/>
</dbReference>
<dbReference type="Pfam" id="PF00879">
    <property type="entry name" value="Defensin_propep"/>
    <property type="match status" value="1"/>
</dbReference>
<dbReference type="GeneTree" id="ENSGT00940000153268"/>
<dbReference type="InterPro" id="IPR016327">
    <property type="entry name" value="Alpha-defensin"/>
</dbReference>
<dbReference type="GO" id="GO:0005615">
    <property type="term" value="C:extracellular space"/>
    <property type="evidence" value="ECO:0007669"/>
    <property type="project" value="InterPro"/>
</dbReference>
<evidence type="ECO:0000256" key="3">
    <source>
        <dbReference type="ARBA" id="ARBA00022525"/>
    </source>
</evidence>
<dbReference type="AlphaFoldDB" id="G3HBB0"/>
<reference evidence="16" key="5">
    <citation type="submission" date="2025-04" db="UniProtKB">
        <authorList>
            <consortium name="RefSeq"/>
        </authorList>
    </citation>
    <scope>IDENTIFICATION</scope>
    <source>
        <strain evidence="16">17A/GY</strain>
        <tissue evidence="16">Liver</tissue>
    </source>
</reference>
<proteinExistence type="inferred from homology"/>
<dbReference type="Proteomes" id="UP000694386">
    <property type="component" value="Unplaced"/>
</dbReference>
<organism evidence="12 14">
    <name type="scientific">Cricetulus griseus</name>
    <name type="common">Chinese hamster</name>
    <name type="synonym">Cricetulus barabensis griseus</name>
    <dbReference type="NCBI Taxonomy" id="10029"/>
    <lineage>
        <taxon>Eukaryota</taxon>
        <taxon>Metazoa</taxon>
        <taxon>Chordata</taxon>
        <taxon>Craniata</taxon>
        <taxon>Vertebrata</taxon>
        <taxon>Euteleostomi</taxon>
        <taxon>Mammalia</taxon>
        <taxon>Eutheria</taxon>
        <taxon>Euarchontoglires</taxon>
        <taxon>Glires</taxon>
        <taxon>Rodentia</taxon>
        <taxon>Myomorpha</taxon>
        <taxon>Muroidea</taxon>
        <taxon>Cricetidae</taxon>
        <taxon>Cricetinae</taxon>
        <taxon>Cricetulus</taxon>
    </lineage>
</organism>
<dbReference type="OMA" id="CHCSRTF"/>
<reference evidence="15" key="4">
    <citation type="journal article" date="2020" name="Biotechnol. Bioeng.">
        <title>Chromosome-scale scaffolds for the Chinese hamster reference genome assembly to facilitate the study of the CHO epigenome.</title>
        <authorList>
            <person name="Hilliard W."/>
            <person name="MacDonald M."/>
            <person name="Lee K.H."/>
        </authorList>
    </citation>
    <scope>NUCLEOTIDE SEQUENCE [LARGE SCALE GENOMIC DNA]</scope>
    <source>
        <strain evidence="15">17A/GY</strain>
    </source>
</reference>
<dbReference type="InterPro" id="IPR006080">
    <property type="entry name" value="Beta/alpha-defensin_C"/>
</dbReference>
<evidence type="ECO:0000313" key="16">
    <source>
        <dbReference type="RefSeq" id="XP_035308902.1"/>
    </source>
</evidence>
<dbReference type="GeneID" id="100757305"/>
<dbReference type="PaxDb" id="10029-XP_007624049.1"/>
<keyword evidence="7" id="KW-0211">Defensin</keyword>
<evidence type="ECO:0000313" key="14">
    <source>
        <dbReference type="Proteomes" id="UP000001075"/>
    </source>
</evidence>
<evidence type="ECO:0000313" key="15">
    <source>
        <dbReference type="Proteomes" id="UP001108280"/>
    </source>
</evidence>
<dbReference type="GO" id="GO:0050829">
    <property type="term" value="P:defense response to Gram-negative bacterium"/>
    <property type="evidence" value="ECO:0007669"/>
    <property type="project" value="TreeGrafter"/>
</dbReference>
<dbReference type="GO" id="GO:0050832">
    <property type="term" value="P:defense response to fungus"/>
    <property type="evidence" value="ECO:0007669"/>
    <property type="project" value="UniProtKB-KW"/>
</dbReference>
<dbReference type="PIRSF" id="PIRSF001875">
    <property type="entry name" value="Alpha-defensin"/>
    <property type="match status" value="1"/>
</dbReference>
<dbReference type="GO" id="GO:0031012">
    <property type="term" value="C:extracellular matrix"/>
    <property type="evidence" value="ECO:0007669"/>
    <property type="project" value="TreeGrafter"/>
</dbReference>
<dbReference type="OrthoDB" id="9837636at2759"/>
<comment type="subcellular location">
    <subcellularLocation>
        <location evidence="1">Secreted</location>
    </subcellularLocation>
</comment>
<accession>G3HBB0</accession>
<evidence type="ECO:0000256" key="10">
    <source>
        <dbReference type="SAM" id="SignalP"/>
    </source>
</evidence>
<dbReference type="GO" id="GO:0061844">
    <property type="term" value="P:antimicrobial humoral immune response mediated by antimicrobial peptide"/>
    <property type="evidence" value="ECO:0007669"/>
    <property type="project" value="TreeGrafter"/>
</dbReference>
<dbReference type="InterPro" id="IPR002366">
    <property type="entry name" value="Alpha-defensin_N"/>
</dbReference>
<evidence type="ECO:0000256" key="5">
    <source>
        <dbReference type="ARBA" id="ARBA00022577"/>
    </source>
</evidence>
<dbReference type="GO" id="GO:0051673">
    <property type="term" value="P:disruption of plasma membrane integrity in another organism"/>
    <property type="evidence" value="ECO:0007669"/>
    <property type="project" value="TreeGrafter"/>
</dbReference>
<keyword evidence="9" id="KW-1015">Disulfide bond</keyword>
<dbReference type="PANTHER" id="PTHR11876:SF31">
    <property type="entry name" value="DEFENSIN ALPHA 10-RELATED"/>
    <property type="match status" value="1"/>
</dbReference>
<dbReference type="Ensembl" id="ENSCGRT00001008678.1">
    <property type="protein sequence ID" value="ENSCGRP00001005622.1"/>
    <property type="gene ID" value="ENSCGRG00001007419.1"/>
</dbReference>
<dbReference type="GO" id="GO:0002227">
    <property type="term" value="P:innate immune response in mucosa"/>
    <property type="evidence" value="ECO:0007669"/>
    <property type="project" value="TreeGrafter"/>
</dbReference>